<evidence type="ECO:0000313" key="2">
    <source>
        <dbReference type="EMBL" id="KAK0387003.1"/>
    </source>
</evidence>
<gene>
    <name evidence="2" type="ORF">NLU13_5317</name>
</gene>
<evidence type="ECO:0000313" key="3">
    <source>
        <dbReference type="Proteomes" id="UP001175261"/>
    </source>
</evidence>
<protein>
    <submittedName>
        <fullName evidence="2">Uncharacterized protein</fullName>
    </submittedName>
</protein>
<proteinExistence type="predicted"/>
<organism evidence="2 3">
    <name type="scientific">Sarocladium strictum</name>
    <name type="common">Black bundle disease fungus</name>
    <name type="synonym">Acremonium strictum</name>
    <dbReference type="NCBI Taxonomy" id="5046"/>
    <lineage>
        <taxon>Eukaryota</taxon>
        <taxon>Fungi</taxon>
        <taxon>Dikarya</taxon>
        <taxon>Ascomycota</taxon>
        <taxon>Pezizomycotina</taxon>
        <taxon>Sordariomycetes</taxon>
        <taxon>Hypocreomycetidae</taxon>
        <taxon>Hypocreales</taxon>
        <taxon>Sarocladiaceae</taxon>
        <taxon>Sarocladium</taxon>
    </lineage>
</organism>
<sequence>MERDNSESSGSSWTPETKRKAGGNKEVCMPLRNKRIKIEDFETPEVSCGPDDRNPEPAAVMTTVDGPLHNASPRNEKTIRYIGKDVTRPQDLALLVGPEKVEIRVHLVMLEARCPQMLQQAIPDAMNGHIQGQGSMRVLLPEDDPDATFTFLVLTCSGVEDRSKALSNLGSGQFAVVSMVARKYRCDALLLDLYLNMFSMHQAEGLPPAEREFADLWNAALSAYWLRSPTCFERLTCCLIQKQRSENASFLHLVQASPDKELAWKLSCVSQ</sequence>
<dbReference type="AlphaFoldDB" id="A0AA39L7I0"/>
<name>A0AA39L7I0_SARSR</name>
<reference evidence="2" key="1">
    <citation type="submission" date="2022-10" db="EMBL/GenBank/DDBJ databases">
        <title>Determination and structural analysis of whole genome sequence of Sarocladium strictum F4-1.</title>
        <authorList>
            <person name="Hu L."/>
            <person name="Jiang Y."/>
        </authorList>
    </citation>
    <scope>NUCLEOTIDE SEQUENCE</scope>
    <source>
        <strain evidence="2">F4-1</strain>
    </source>
</reference>
<dbReference type="EMBL" id="JAPDFR010000004">
    <property type="protein sequence ID" value="KAK0387003.1"/>
    <property type="molecule type" value="Genomic_DNA"/>
</dbReference>
<accession>A0AA39L7I0</accession>
<dbReference type="Proteomes" id="UP001175261">
    <property type="component" value="Unassembled WGS sequence"/>
</dbReference>
<feature type="region of interest" description="Disordered" evidence="1">
    <location>
        <begin position="1"/>
        <end position="28"/>
    </location>
</feature>
<evidence type="ECO:0000256" key="1">
    <source>
        <dbReference type="SAM" id="MobiDB-lite"/>
    </source>
</evidence>
<comment type="caution">
    <text evidence="2">The sequence shown here is derived from an EMBL/GenBank/DDBJ whole genome shotgun (WGS) entry which is preliminary data.</text>
</comment>
<keyword evidence="3" id="KW-1185">Reference proteome</keyword>